<dbReference type="EMBL" id="BK032839">
    <property type="protein sequence ID" value="DAF63398.1"/>
    <property type="molecule type" value="Genomic_DNA"/>
</dbReference>
<reference evidence="1" key="1">
    <citation type="journal article" date="2021" name="Proc. Natl. Acad. Sci. U.S.A.">
        <title>A Catalog of Tens of Thousands of Viruses from Human Metagenomes Reveals Hidden Associations with Chronic Diseases.</title>
        <authorList>
            <person name="Tisza M.J."/>
            <person name="Buck C.B."/>
        </authorList>
    </citation>
    <scope>NUCLEOTIDE SEQUENCE</scope>
    <source>
        <strain evidence="1">CtvI513</strain>
    </source>
</reference>
<evidence type="ECO:0000313" key="1">
    <source>
        <dbReference type="EMBL" id="DAF63398.1"/>
    </source>
</evidence>
<organism evidence="1">
    <name type="scientific">Siphoviridae sp. ctvI513</name>
    <dbReference type="NCBI Taxonomy" id="2827965"/>
    <lineage>
        <taxon>Viruses</taxon>
        <taxon>Duplodnaviria</taxon>
        <taxon>Heunggongvirae</taxon>
        <taxon>Uroviricota</taxon>
        <taxon>Caudoviricetes</taxon>
    </lineage>
</organism>
<proteinExistence type="predicted"/>
<protein>
    <submittedName>
        <fullName evidence="1">Uncharacterized protein</fullName>
    </submittedName>
</protein>
<accession>A0A8S5TJC9</accession>
<sequence length="56" mass="6487">MDVAVQVRHKNTPIFVQVYKCTEFCTKELTCTEACTIIQTWAVQNTVQYKLSTPLY</sequence>
<name>A0A8S5TJC9_9CAUD</name>